<evidence type="ECO:0000313" key="3">
    <source>
        <dbReference type="Proteomes" id="UP000239203"/>
    </source>
</evidence>
<dbReference type="Pfam" id="PF12079">
    <property type="entry name" value="DUF3558"/>
    <property type="match status" value="1"/>
</dbReference>
<dbReference type="RefSeq" id="WP_181043414.1">
    <property type="nucleotide sequence ID" value="NZ_CP154825.1"/>
</dbReference>
<dbReference type="PROSITE" id="PS51257">
    <property type="entry name" value="PROKAR_LIPOPROTEIN"/>
    <property type="match status" value="1"/>
</dbReference>
<accession>A0A2S6GUY0</accession>
<dbReference type="InterPro" id="IPR024520">
    <property type="entry name" value="DUF3558"/>
</dbReference>
<evidence type="ECO:0000256" key="1">
    <source>
        <dbReference type="SAM" id="SignalP"/>
    </source>
</evidence>
<feature type="chain" id="PRO_5038807656" evidence="1">
    <location>
        <begin position="26"/>
        <end position="185"/>
    </location>
</feature>
<evidence type="ECO:0000313" key="2">
    <source>
        <dbReference type="EMBL" id="PPK69003.1"/>
    </source>
</evidence>
<gene>
    <name evidence="2" type="ORF">CLV40_104251</name>
</gene>
<organism evidence="2 3">
    <name type="scientific">Actinokineospora auranticolor</name>
    <dbReference type="NCBI Taxonomy" id="155976"/>
    <lineage>
        <taxon>Bacteria</taxon>
        <taxon>Bacillati</taxon>
        <taxon>Actinomycetota</taxon>
        <taxon>Actinomycetes</taxon>
        <taxon>Pseudonocardiales</taxon>
        <taxon>Pseudonocardiaceae</taxon>
        <taxon>Actinokineospora</taxon>
    </lineage>
</organism>
<dbReference type="EMBL" id="PTIX01000004">
    <property type="protein sequence ID" value="PPK69003.1"/>
    <property type="molecule type" value="Genomic_DNA"/>
</dbReference>
<comment type="caution">
    <text evidence="2">The sequence shown here is derived from an EMBL/GenBank/DDBJ whole genome shotgun (WGS) entry which is preliminary data.</text>
</comment>
<sequence length="185" mass="19362">MRRGHVAATAIGALALLAGCGAPVAGNPVPAAGFWSVTSVTPTVIGGVPLSLDGVDLCSLLTEPDLKAAGGLVGAPRTRSETFPDSCGYPLGGGATDDYALVAFYKPLDQVRRTQPAGHEENTLGYPTWLHCAVQDGYRTCTATVAVRGDRSLLVAVEKRDTPEADVLRLLQPLTERAIERLPRA</sequence>
<dbReference type="AlphaFoldDB" id="A0A2S6GUY0"/>
<feature type="signal peptide" evidence="1">
    <location>
        <begin position="1"/>
        <end position="25"/>
    </location>
</feature>
<proteinExistence type="predicted"/>
<keyword evidence="3" id="KW-1185">Reference proteome</keyword>
<dbReference type="Proteomes" id="UP000239203">
    <property type="component" value="Unassembled WGS sequence"/>
</dbReference>
<protein>
    <submittedName>
        <fullName evidence="2">Uncharacterized protein DUF3558</fullName>
    </submittedName>
</protein>
<reference evidence="2 3" key="1">
    <citation type="submission" date="2018-02" db="EMBL/GenBank/DDBJ databases">
        <title>Genomic Encyclopedia of Archaeal and Bacterial Type Strains, Phase II (KMG-II): from individual species to whole genera.</title>
        <authorList>
            <person name="Goeker M."/>
        </authorList>
    </citation>
    <scope>NUCLEOTIDE SEQUENCE [LARGE SCALE GENOMIC DNA]</scope>
    <source>
        <strain evidence="2 3">YU 961-1</strain>
    </source>
</reference>
<keyword evidence="1" id="KW-0732">Signal</keyword>
<name>A0A2S6GUY0_9PSEU</name>